<dbReference type="EMBL" id="BARW01018248">
    <property type="protein sequence ID" value="GAI96733.1"/>
    <property type="molecule type" value="Genomic_DNA"/>
</dbReference>
<sequence>MVKIHEFEPNLLYSLETEESEYLDSVYRQIFPELKDIELIETRGEQREGIDKRLYFENGAIITLEEKKRRVDYGDILLEIWSVWERRILGWLYTSHTDYISYFIPSSPKLYILPLLLVRKAWARNQELWTDQYREIQAKNEGYTTISRAILTNVLLSAIQRAHAFT</sequence>
<accession>X1SUV1</accession>
<proteinExistence type="predicted"/>
<dbReference type="AlphaFoldDB" id="X1SUV1"/>
<gene>
    <name evidence="1" type="ORF">S12H4_31287</name>
</gene>
<organism evidence="1">
    <name type="scientific">marine sediment metagenome</name>
    <dbReference type="NCBI Taxonomy" id="412755"/>
    <lineage>
        <taxon>unclassified sequences</taxon>
        <taxon>metagenomes</taxon>
        <taxon>ecological metagenomes</taxon>
    </lineage>
</organism>
<comment type="caution">
    <text evidence="1">The sequence shown here is derived from an EMBL/GenBank/DDBJ whole genome shotgun (WGS) entry which is preliminary data.</text>
</comment>
<protein>
    <submittedName>
        <fullName evidence="1">Uncharacterized protein</fullName>
    </submittedName>
</protein>
<reference evidence="1" key="1">
    <citation type="journal article" date="2014" name="Front. Microbiol.">
        <title>High frequency of phylogenetically diverse reductive dehalogenase-homologous genes in deep subseafloor sedimentary metagenomes.</title>
        <authorList>
            <person name="Kawai M."/>
            <person name="Futagami T."/>
            <person name="Toyoda A."/>
            <person name="Takaki Y."/>
            <person name="Nishi S."/>
            <person name="Hori S."/>
            <person name="Arai W."/>
            <person name="Tsubouchi T."/>
            <person name="Morono Y."/>
            <person name="Uchiyama I."/>
            <person name="Ito T."/>
            <person name="Fujiyama A."/>
            <person name="Inagaki F."/>
            <person name="Takami H."/>
        </authorList>
    </citation>
    <scope>NUCLEOTIDE SEQUENCE</scope>
    <source>
        <strain evidence="1">Expedition CK06-06</strain>
    </source>
</reference>
<name>X1SUV1_9ZZZZ</name>
<feature type="non-terminal residue" evidence="1">
    <location>
        <position position="166"/>
    </location>
</feature>
<evidence type="ECO:0000313" key="1">
    <source>
        <dbReference type="EMBL" id="GAI96733.1"/>
    </source>
</evidence>